<proteinExistence type="predicted"/>
<evidence type="ECO:0000313" key="1">
    <source>
        <dbReference type="EMBL" id="QFS46373.1"/>
    </source>
</evidence>
<sequence length="45" mass="5289">MTRPRSKDAINRRLYKSQSFVETAIYRVSCLNLHAQLLFSISNFI</sequence>
<protein>
    <submittedName>
        <fullName evidence="1">Uncharacterized protein</fullName>
    </submittedName>
</protein>
<evidence type="ECO:0000313" key="2">
    <source>
        <dbReference type="Proteomes" id="UP000326678"/>
    </source>
</evidence>
<gene>
    <name evidence="1" type="ORF">GXM_03854</name>
</gene>
<accession>A0A5P8W0Z7</accession>
<organism evidence="1 2">
    <name type="scientific">Nostoc sphaeroides CCNUC1</name>
    <dbReference type="NCBI Taxonomy" id="2653204"/>
    <lineage>
        <taxon>Bacteria</taxon>
        <taxon>Bacillati</taxon>
        <taxon>Cyanobacteriota</taxon>
        <taxon>Cyanophyceae</taxon>
        <taxon>Nostocales</taxon>
        <taxon>Nostocaceae</taxon>
        <taxon>Nostoc</taxon>
    </lineage>
</organism>
<name>A0A5P8W0Z7_9NOSO</name>
<dbReference type="KEGG" id="nsh:GXM_03854"/>
<reference evidence="1 2" key="1">
    <citation type="submission" date="2019-10" db="EMBL/GenBank/DDBJ databases">
        <title>Genomic and transcriptomic insights into the perfect genentic adaptation of a filamentous nitrogen-fixing cyanobacterium to rice fields.</title>
        <authorList>
            <person name="Chen Z."/>
        </authorList>
    </citation>
    <scope>NUCLEOTIDE SEQUENCE [LARGE SCALE GENOMIC DNA]</scope>
    <source>
        <strain evidence="1">CCNUC1</strain>
    </source>
</reference>
<dbReference type="Proteomes" id="UP000326678">
    <property type="component" value="Chromosome Gxm1"/>
</dbReference>
<keyword evidence="2" id="KW-1185">Reference proteome</keyword>
<dbReference type="AlphaFoldDB" id="A0A5P8W0Z7"/>
<dbReference type="EMBL" id="CP045226">
    <property type="protein sequence ID" value="QFS46373.1"/>
    <property type="molecule type" value="Genomic_DNA"/>
</dbReference>